<sequence>MVRNEVITNYDEIVTLANLERKGKTTPYASANGYMFSLINKDDEMGIRLSKEDTREFEKYGALPFKSHGAIMREYVLIHTPYYKIRPNWLNTLKRDMNM</sequence>
<dbReference type="Proteomes" id="UP001255246">
    <property type="component" value="Unassembled WGS sequence"/>
</dbReference>
<keyword evidence="2" id="KW-1185">Reference proteome</keyword>
<accession>A0ABU3AG43</accession>
<dbReference type="RefSeq" id="WP_311352480.1">
    <property type="nucleotide sequence ID" value="NZ_JAVRHR010000003.1"/>
</dbReference>
<evidence type="ECO:0000313" key="2">
    <source>
        <dbReference type="Proteomes" id="UP001255246"/>
    </source>
</evidence>
<name>A0ABU3AG43_9FLAO</name>
<dbReference type="EMBL" id="JAVRHR010000003">
    <property type="protein sequence ID" value="MDT0608083.1"/>
    <property type="molecule type" value="Genomic_DNA"/>
</dbReference>
<organism evidence="1 2">
    <name type="scientific">Croceitalea rosinachiae</name>
    <dbReference type="NCBI Taxonomy" id="3075596"/>
    <lineage>
        <taxon>Bacteria</taxon>
        <taxon>Pseudomonadati</taxon>
        <taxon>Bacteroidota</taxon>
        <taxon>Flavobacteriia</taxon>
        <taxon>Flavobacteriales</taxon>
        <taxon>Flavobacteriaceae</taxon>
        <taxon>Croceitalea</taxon>
    </lineage>
</organism>
<proteinExistence type="predicted"/>
<gene>
    <name evidence="1" type="ORF">RM706_13630</name>
</gene>
<comment type="caution">
    <text evidence="1">The sequence shown here is derived from an EMBL/GenBank/DDBJ whole genome shotgun (WGS) entry which is preliminary data.</text>
</comment>
<reference evidence="1 2" key="1">
    <citation type="submission" date="2023-09" db="EMBL/GenBank/DDBJ databases">
        <authorList>
            <person name="Rey-Velasco X."/>
        </authorList>
    </citation>
    <scope>NUCLEOTIDE SEQUENCE [LARGE SCALE GENOMIC DNA]</scope>
    <source>
        <strain evidence="1 2">F388</strain>
    </source>
</reference>
<protein>
    <submittedName>
        <fullName evidence="1">Uncharacterized protein</fullName>
    </submittedName>
</protein>
<evidence type="ECO:0000313" key="1">
    <source>
        <dbReference type="EMBL" id="MDT0608083.1"/>
    </source>
</evidence>